<dbReference type="Proteomes" id="UP000235672">
    <property type="component" value="Unassembled WGS sequence"/>
</dbReference>
<name>A0A2J6Q082_9HELO</name>
<dbReference type="InterPro" id="IPR010730">
    <property type="entry name" value="HET"/>
</dbReference>
<dbReference type="AlphaFoldDB" id="A0A2J6Q082"/>
<evidence type="ECO:0000259" key="1">
    <source>
        <dbReference type="Pfam" id="PF06985"/>
    </source>
</evidence>
<dbReference type="OrthoDB" id="5125733at2759"/>
<proteinExistence type="predicted"/>
<dbReference type="Pfam" id="PF06985">
    <property type="entry name" value="HET"/>
    <property type="match status" value="1"/>
</dbReference>
<accession>A0A2J6Q082</accession>
<sequence>MSLCYICQKIDIRGLLLSYLREVKDKDLGPLWDGNIMLREPLVSAKPYKLQDSILGCKENMANCELCELVWQGWLEFSSRGVTDEIYEREALAPAEEEKLQSREIIVNAPVNLYLLDGLHGTKPKPLLKISFGNIPPTWSGPSLSEGPVWFEAGTPRDQIPPVDDEEVWSELRLLVTPIAYSGSAGCLSLARNCLKTCLDEHLHCSRITEHAMPLPTRVIDVGEMNLRPFLYLSRGEVGVWVALSYCWGGETDFKLTQATDEAMCGGISLETFPKTLRDSVYITRALGLRYLWIDALCIFQDSKTDWEIEAPKMGEYYTNAILTVVAGTSSSVNEGIFHQREGRKNSWNLPWRNDIVNGKPIESVVVLQSYHRTEDLDDLPAPHNCFWAQRGWTLQEDLLSWRTLSYTSNQIIWQCRTCKSWETGTTTKQGPRETFVRFKQILAEPSPGHATTRSPAQQARIYEAWYNAVSLYSARTLTYLEDRLPAISGIAQKIAIETEDRYFAGLWEKDMLYGLLWSPNPHEGLSKKPRTDLVQSSHYIGPSWSWVSLNASIHVNSMRTARRETIQYIAQIKEVALDYATPSKFGAVSGGTIAIEGPCYISDPSAKDMVEGTNIASPHFQLFLNKTMKASLEFKARHVAHDGQQLVGLQILKHSKDYNIGCGVVFELLLLESVQNDQVSHHISKGKTFYRRIGQLSVHPTRWAHDIVKPVSEEENAAWLEISSQTWPIKKFTIL</sequence>
<dbReference type="PANTHER" id="PTHR33112:SF16">
    <property type="entry name" value="HETEROKARYON INCOMPATIBILITY DOMAIN-CONTAINING PROTEIN"/>
    <property type="match status" value="1"/>
</dbReference>
<dbReference type="EMBL" id="KZ613488">
    <property type="protein sequence ID" value="PMD19672.1"/>
    <property type="molecule type" value="Genomic_DNA"/>
</dbReference>
<feature type="domain" description="Heterokaryon incompatibility" evidence="1">
    <location>
        <begin position="241"/>
        <end position="397"/>
    </location>
</feature>
<reference evidence="2 3" key="1">
    <citation type="submission" date="2016-05" db="EMBL/GenBank/DDBJ databases">
        <title>A degradative enzymes factory behind the ericoid mycorrhizal symbiosis.</title>
        <authorList>
            <consortium name="DOE Joint Genome Institute"/>
            <person name="Martino E."/>
            <person name="Morin E."/>
            <person name="Grelet G."/>
            <person name="Kuo A."/>
            <person name="Kohler A."/>
            <person name="Daghino S."/>
            <person name="Barry K."/>
            <person name="Choi C."/>
            <person name="Cichocki N."/>
            <person name="Clum A."/>
            <person name="Copeland A."/>
            <person name="Hainaut M."/>
            <person name="Haridas S."/>
            <person name="Labutti K."/>
            <person name="Lindquist E."/>
            <person name="Lipzen A."/>
            <person name="Khouja H.-R."/>
            <person name="Murat C."/>
            <person name="Ohm R."/>
            <person name="Olson A."/>
            <person name="Spatafora J."/>
            <person name="Veneault-Fourrey C."/>
            <person name="Henrissat B."/>
            <person name="Grigoriev I."/>
            <person name="Martin F."/>
            <person name="Perotto S."/>
        </authorList>
    </citation>
    <scope>NUCLEOTIDE SEQUENCE [LARGE SCALE GENOMIC DNA]</scope>
    <source>
        <strain evidence="2 3">UAMH 7357</strain>
    </source>
</reference>
<dbReference type="PANTHER" id="PTHR33112">
    <property type="entry name" value="DOMAIN PROTEIN, PUTATIVE-RELATED"/>
    <property type="match status" value="1"/>
</dbReference>
<evidence type="ECO:0000313" key="3">
    <source>
        <dbReference type="Proteomes" id="UP000235672"/>
    </source>
</evidence>
<gene>
    <name evidence="2" type="ORF">NA56DRAFT_690290</name>
</gene>
<dbReference type="STRING" id="1745343.A0A2J6Q082"/>
<protein>
    <submittedName>
        <fullName evidence="2">HET-domain-containing protein</fullName>
    </submittedName>
</protein>
<evidence type="ECO:0000313" key="2">
    <source>
        <dbReference type="EMBL" id="PMD19672.1"/>
    </source>
</evidence>
<organism evidence="2 3">
    <name type="scientific">Hyaloscypha hepaticicola</name>
    <dbReference type="NCBI Taxonomy" id="2082293"/>
    <lineage>
        <taxon>Eukaryota</taxon>
        <taxon>Fungi</taxon>
        <taxon>Dikarya</taxon>
        <taxon>Ascomycota</taxon>
        <taxon>Pezizomycotina</taxon>
        <taxon>Leotiomycetes</taxon>
        <taxon>Helotiales</taxon>
        <taxon>Hyaloscyphaceae</taxon>
        <taxon>Hyaloscypha</taxon>
    </lineage>
</organism>
<keyword evidence="3" id="KW-1185">Reference proteome</keyword>